<evidence type="ECO:0000313" key="1">
    <source>
        <dbReference type="EMBL" id="JAD27654.1"/>
    </source>
</evidence>
<dbReference type="AlphaFoldDB" id="A0A0A8YM66"/>
<reference evidence="1" key="1">
    <citation type="submission" date="2014-09" db="EMBL/GenBank/DDBJ databases">
        <authorList>
            <person name="Magalhaes I.L.F."/>
            <person name="Oliveira U."/>
            <person name="Santos F.R."/>
            <person name="Vidigal T.H.D.A."/>
            <person name="Brescovit A.D."/>
            <person name="Santos A.J."/>
        </authorList>
    </citation>
    <scope>NUCLEOTIDE SEQUENCE</scope>
    <source>
        <tissue evidence="1">Shoot tissue taken approximately 20 cm above the soil surface</tissue>
    </source>
</reference>
<name>A0A0A8YM66_ARUDO</name>
<proteinExistence type="predicted"/>
<reference evidence="1" key="2">
    <citation type="journal article" date="2015" name="Data Brief">
        <title>Shoot transcriptome of the giant reed, Arundo donax.</title>
        <authorList>
            <person name="Barrero R.A."/>
            <person name="Guerrero F.D."/>
            <person name="Moolhuijzen P."/>
            <person name="Goolsby J.A."/>
            <person name="Tidwell J."/>
            <person name="Bellgard S.E."/>
            <person name="Bellgard M.I."/>
        </authorList>
    </citation>
    <scope>NUCLEOTIDE SEQUENCE</scope>
    <source>
        <tissue evidence="1">Shoot tissue taken approximately 20 cm above the soil surface</tissue>
    </source>
</reference>
<protein>
    <submittedName>
        <fullName evidence="1">Uncharacterized protein</fullName>
    </submittedName>
</protein>
<dbReference type="EMBL" id="GBRH01270241">
    <property type="protein sequence ID" value="JAD27654.1"/>
    <property type="molecule type" value="Transcribed_RNA"/>
</dbReference>
<sequence length="53" mass="6399">MEFAQGLVCTLGAQDHVDYIIWFMKFWIMLWTKLKQGMPRRLMLSFMMTIQLV</sequence>
<accession>A0A0A8YM66</accession>
<organism evidence="1">
    <name type="scientific">Arundo donax</name>
    <name type="common">Giant reed</name>
    <name type="synonym">Donax arundinaceus</name>
    <dbReference type="NCBI Taxonomy" id="35708"/>
    <lineage>
        <taxon>Eukaryota</taxon>
        <taxon>Viridiplantae</taxon>
        <taxon>Streptophyta</taxon>
        <taxon>Embryophyta</taxon>
        <taxon>Tracheophyta</taxon>
        <taxon>Spermatophyta</taxon>
        <taxon>Magnoliopsida</taxon>
        <taxon>Liliopsida</taxon>
        <taxon>Poales</taxon>
        <taxon>Poaceae</taxon>
        <taxon>PACMAD clade</taxon>
        <taxon>Arundinoideae</taxon>
        <taxon>Arundineae</taxon>
        <taxon>Arundo</taxon>
    </lineage>
</organism>